<dbReference type="PROSITE" id="PS01291">
    <property type="entry name" value="ART"/>
    <property type="match status" value="1"/>
</dbReference>
<evidence type="ECO:0000256" key="5">
    <source>
        <dbReference type="ARBA" id="ARBA00022729"/>
    </source>
</evidence>
<dbReference type="Gene3D" id="3.90.176.10">
    <property type="entry name" value="Toxin ADP-ribosyltransferase, Chain A, domain 1"/>
    <property type="match status" value="1"/>
</dbReference>
<comment type="similarity">
    <text evidence="1 10">Belongs to the Arg-specific ADP-ribosyltransferase family.</text>
</comment>
<dbReference type="Pfam" id="PF01129">
    <property type="entry name" value="ART"/>
    <property type="match status" value="1"/>
</dbReference>
<dbReference type="InterPro" id="IPR050999">
    <property type="entry name" value="ADP-ribosyltransferase_ARG"/>
</dbReference>
<evidence type="ECO:0000256" key="4">
    <source>
        <dbReference type="ARBA" id="ARBA00022695"/>
    </source>
</evidence>
<evidence type="ECO:0000256" key="8">
    <source>
        <dbReference type="ARBA" id="ARBA00023157"/>
    </source>
</evidence>
<dbReference type="PRINTS" id="PR00970">
    <property type="entry name" value="RIBTRNSFRASE"/>
</dbReference>
<evidence type="ECO:0000256" key="7">
    <source>
        <dbReference type="ARBA" id="ARBA00023027"/>
    </source>
</evidence>
<dbReference type="GO" id="GO:0044194">
    <property type="term" value="C:cytolytic granule"/>
    <property type="evidence" value="ECO:0007669"/>
    <property type="project" value="UniProtKB-ARBA"/>
</dbReference>
<keyword evidence="7 10" id="KW-0520">NAD</keyword>
<feature type="chain" id="PRO_5034402701" description="NAD(P)(+)--arginine ADP-ribosyltransferase" evidence="10">
    <location>
        <begin position="26"/>
        <end position="368"/>
    </location>
</feature>
<sequence>MMKPLLIPLTYFCLQTWLGIPQAKCQVELSMMDDAFDDQYIGCAEEMDGIAPELLEKEKSMSSLFSRVWENSGKKWELVKKKISLPRGFKDEHGRAIIAYTDNDFHSELNAAVRGAGTSRAHYMASFQFKAFHYYLTRASQLLRRRCDVMYKRTVYRGVSVSFQYMGSGHIRFGYFASSSFDIGVAKRFGMDTLFTIHTCFGVEIRAFSCIQEEEEVLIPVHEIFNMSRGQRSNRFVLRSTNRTCSHFNCAYLGGEYWAEHKKYSGGTICCGDFENPTSGRADERDADMGTCHQGWGRQPATTLAAREGLGWGGWTLGPTRSLRKEKVRRHPRQQVSCFVQGAGLDDLLRSLPTLIFYDSMTPWRWEH</sequence>
<proteinExistence type="inferred from homology"/>
<keyword evidence="5 10" id="KW-0732">Signal</keyword>
<dbReference type="GeneTree" id="ENSGT01030000234601"/>
<dbReference type="SUPFAM" id="SSF56399">
    <property type="entry name" value="ADP-ribosylation"/>
    <property type="match status" value="1"/>
</dbReference>
<evidence type="ECO:0000256" key="3">
    <source>
        <dbReference type="ARBA" id="ARBA00022679"/>
    </source>
</evidence>
<evidence type="ECO:0000256" key="6">
    <source>
        <dbReference type="ARBA" id="ARBA00022857"/>
    </source>
</evidence>
<keyword evidence="12" id="KW-1185">Reference proteome</keyword>
<keyword evidence="8" id="KW-1015">Disulfide bond</keyword>
<keyword evidence="3 10" id="KW-0808">Transferase</keyword>
<dbReference type="Proteomes" id="UP000694390">
    <property type="component" value="Unassembled WGS sequence"/>
</dbReference>
<dbReference type="AlphaFoldDB" id="A0A8C4VH18"/>
<dbReference type="Ensembl" id="ENSGEVT00005001418.1">
    <property type="protein sequence ID" value="ENSGEVP00005001340.1"/>
    <property type="gene ID" value="ENSGEVG00005001039.1"/>
</dbReference>
<evidence type="ECO:0000313" key="12">
    <source>
        <dbReference type="Proteomes" id="UP000694390"/>
    </source>
</evidence>
<dbReference type="PANTHER" id="PTHR10339:SF2">
    <property type="entry name" value="ECTO-ADP-RIBOSYLTRANSFERASE 5"/>
    <property type="match status" value="1"/>
</dbReference>
<accession>A0A8C4VH18</accession>
<dbReference type="GO" id="GO:0106274">
    <property type="term" value="F:NAD+-protein-arginine ADP-ribosyltransferase activity"/>
    <property type="evidence" value="ECO:0007669"/>
    <property type="project" value="UniProtKB-EC"/>
</dbReference>
<evidence type="ECO:0000256" key="1">
    <source>
        <dbReference type="ARBA" id="ARBA00009558"/>
    </source>
</evidence>
<comment type="catalytic activity">
    <reaction evidence="9 10">
        <text>L-arginyl-[protein] + NAD(+) = N(omega)-(ADP-D-ribosyl)-L-arginyl-[protein] + nicotinamide + H(+)</text>
        <dbReference type="Rhea" id="RHEA:19149"/>
        <dbReference type="Rhea" id="RHEA-COMP:10532"/>
        <dbReference type="Rhea" id="RHEA-COMP:15087"/>
        <dbReference type="ChEBI" id="CHEBI:15378"/>
        <dbReference type="ChEBI" id="CHEBI:17154"/>
        <dbReference type="ChEBI" id="CHEBI:29965"/>
        <dbReference type="ChEBI" id="CHEBI:57540"/>
        <dbReference type="ChEBI" id="CHEBI:142554"/>
        <dbReference type="EC" id="2.4.2.31"/>
    </reaction>
</comment>
<reference evidence="11" key="1">
    <citation type="submission" date="2025-08" db="UniProtKB">
        <authorList>
            <consortium name="Ensembl"/>
        </authorList>
    </citation>
    <scope>IDENTIFICATION</scope>
</reference>
<evidence type="ECO:0000256" key="10">
    <source>
        <dbReference type="RuleBase" id="RU361228"/>
    </source>
</evidence>
<gene>
    <name evidence="11" type="primary">LOC115648410</name>
</gene>
<keyword evidence="4" id="KW-0548">Nucleotidyltransferase</keyword>
<dbReference type="PANTHER" id="PTHR10339">
    <property type="entry name" value="ADP-RIBOSYLTRANSFERASE"/>
    <property type="match status" value="1"/>
</dbReference>
<dbReference type="EC" id="2.4.2.31" evidence="10"/>
<dbReference type="OrthoDB" id="423533at2759"/>
<dbReference type="PROSITE" id="PS51996">
    <property type="entry name" value="TR_MART"/>
    <property type="match status" value="1"/>
</dbReference>
<evidence type="ECO:0000256" key="2">
    <source>
        <dbReference type="ARBA" id="ARBA00022676"/>
    </source>
</evidence>
<keyword evidence="2 10" id="KW-0328">Glycosyltransferase</keyword>
<dbReference type="GO" id="GO:0003950">
    <property type="term" value="F:NAD+ poly-ADP-ribosyltransferase activity"/>
    <property type="evidence" value="ECO:0007669"/>
    <property type="project" value="UniProtKB-ARBA"/>
</dbReference>
<evidence type="ECO:0000313" key="11">
    <source>
        <dbReference type="Ensembl" id="ENSGEVP00005001340.1"/>
    </source>
</evidence>
<keyword evidence="6 10" id="KW-0521">NADP</keyword>
<dbReference type="FunFam" id="3.90.176.10:FF:000001">
    <property type="entry name" value="NAD(P)(+)--arginine ADP-ribosyltransferase"/>
    <property type="match status" value="1"/>
</dbReference>
<feature type="signal peptide" evidence="10">
    <location>
        <begin position="1"/>
        <end position="25"/>
    </location>
</feature>
<dbReference type="GO" id="GO:0016779">
    <property type="term" value="F:nucleotidyltransferase activity"/>
    <property type="evidence" value="ECO:0007669"/>
    <property type="project" value="UniProtKB-KW"/>
</dbReference>
<organism evidence="11 12">
    <name type="scientific">Gopherus evgoodei</name>
    <name type="common">Goodes thornscrub tortoise</name>
    <dbReference type="NCBI Taxonomy" id="1825980"/>
    <lineage>
        <taxon>Eukaryota</taxon>
        <taxon>Metazoa</taxon>
        <taxon>Chordata</taxon>
        <taxon>Craniata</taxon>
        <taxon>Vertebrata</taxon>
        <taxon>Euteleostomi</taxon>
        <taxon>Archelosauria</taxon>
        <taxon>Testudinata</taxon>
        <taxon>Testudines</taxon>
        <taxon>Cryptodira</taxon>
        <taxon>Durocryptodira</taxon>
        <taxon>Testudinoidea</taxon>
        <taxon>Testudinidae</taxon>
        <taxon>Gopherus</taxon>
    </lineage>
</organism>
<dbReference type="InterPro" id="IPR000768">
    <property type="entry name" value="ART"/>
</dbReference>
<protein>
    <recommendedName>
        <fullName evidence="10">NAD(P)(+)--arginine ADP-ribosyltransferase</fullName>
        <ecNumber evidence="10">2.4.2.31</ecNumber>
    </recommendedName>
    <alternativeName>
        <fullName evidence="10">Mono(ADP-ribosyl)transferase</fullName>
    </alternativeName>
</protein>
<reference evidence="11" key="2">
    <citation type="submission" date="2025-09" db="UniProtKB">
        <authorList>
            <consortium name="Ensembl"/>
        </authorList>
    </citation>
    <scope>IDENTIFICATION</scope>
</reference>
<name>A0A8C4VH18_9SAUR</name>
<evidence type="ECO:0000256" key="9">
    <source>
        <dbReference type="ARBA" id="ARBA00047597"/>
    </source>
</evidence>